<accession>A0A1M7Y814</accession>
<proteinExistence type="predicted"/>
<dbReference type="OrthoDB" id="7019976at2"/>
<dbReference type="STRING" id="1121345.SAMN02745217_02021"/>
<organism evidence="2 3">
    <name type="scientific">Anaerocolumna xylanovorans DSM 12503</name>
    <dbReference type="NCBI Taxonomy" id="1121345"/>
    <lineage>
        <taxon>Bacteria</taxon>
        <taxon>Bacillati</taxon>
        <taxon>Bacillota</taxon>
        <taxon>Clostridia</taxon>
        <taxon>Lachnospirales</taxon>
        <taxon>Lachnospiraceae</taxon>
        <taxon>Anaerocolumna</taxon>
    </lineage>
</organism>
<sequence length="354" mass="41324">MRAVICKVGQRMETAVAEELRREALEVGEFARILKDKDYDVEYIQALSDYIKEYGADMVWSMEYIPVISRACLVEKVPYVAWIIGESWNTLYSSTIQNPWNFVFVAEGHIAERFWKKNPGHIFYLPPGAKADVLSEVPGTVGLCNWNMEYPVYYMKEDCSEYMKGYVRGLIEAQQRVYGYHFLPNLITKKRKTELGKILLEPMRGKDYYQKNLQVRIDDFLCDTITRNEREEAVQIMKDMEIFHEGDGLCTVNVNVASRKCRTGIPYDMLRVMGAGGFVITNYQDKIASSFVIGEEIVVYEDMKELQDKIEYYLEHEEERKQIAIRGRRRVKEDFSLQQRVGDVFYAVTEGLRR</sequence>
<dbReference type="Proteomes" id="UP000184612">
    <property type="component" value="Unassembled WGS sequence"/>
</dbReference>
<evidence type="ECO:0000313" key="3">
    <source>
        <dbReference type="Proteomes" id="UP000184612"/>
    </source>
</evidence>
<keyword evidence="3" id="KW-1185">Reference proteome</keyword>
<reference evidence="2 3" key="1">
    <citation type="submission" date="2016-12" db="EMBL/GenBank/DDBJ databases">
        <authorList>
            <person name="Song W.-J."/>
            <person name="Kurnit D.M."/>
        </authorList>
    </citation>
    <scope>NUCLEOTIDE SEQUENCE [LARGE SCALE GENOMIC DNA]</scope>
    <source>
        <strain evidence="2 3">DSM 12503</strain>
    </source>
</reference>
<feature type="domain" description="Spore protein YkvP/CgeB glycosyl transferase-like" evidence="1">
    <location>
        <begin position="265"/>
        <end position="342"/>
    </location>
</feature>
<name>A0A1M7Y814_9FIRM</name>
<dbReference type="EMBL" id="FRFD01000005">
    <property type="protein sequence ID" value="SHO48759.1"/>
    <property type="molecule type" value="Genomic_DNA"/>
</dbReference>
<dbReference type="AlphaFoldDB" id="A0A1M7Y814"/>
<evidence type="ECO:0000259" key="1">
    <source>
        <dbReference type="Pfam" id="PF13524"/>
    </source>
</evidence>
<dbReference type="Gene3D" id="3.40.50.2000">
    <property type="entry name" value="Glycogen Phosphorylase B"/>
    <property type="match status" value="1"/>
</dbReference>
<gene>
    <name evidence="2" type="ORF">SAMN02745217_02021</name>
</gene>
<evidence type="ECO:0000313" key="2">
    <source>
        <dbReference type="EMBL" id="SHO48759.1"/>
    </source>
</evidence>
<protein>
    <recommendedName>
        <fullName evidence="1">Spore protein YkvP/CgeB glycosyl transferase-like domain-containing protein</fullName>
    </recommendedName>
</protein>
<dbReference type="RefSeq" id="WP_073588709.1">
    <property type="nucleotide sequence ID" value="NZ_FRFD01000005.1"/>
</dbReference>
<dbReference type="InterPro" id="IPR055259">
    <property type="entry name" value="YkvP/CgeB_Glyco_trans-like"/>
</dbReference>
<dbReference type="Pfam" id="PF13524">
    <property type="entry name" value="Glyco_trans_1_2"/>
    <property type="match status" value="1"/>
</dbReference>